<feature type="compositionally biased region" description="Polar residues" evidence="7">
    <location>
        <begin position="44"/>
        <end position="53"/>
    </location>
</feature>
<evidence type="ECO:0000259" key="9">
    <source>
        <dbReference type="PROSITE" id="PS51186"/>
    </source>
</evidence>
<dbReference type="Pfam" id="PF00439">
    <property type="entry name" value="Bromodomain"/>
    <property type="match status" value="1"/>
</dbReference>
<feature type="domain" description="Bromo" evidence="8">
    <location>
        <begin position="462"/>
        <end position="536"/>
    </location>
</feature>
<evidence type="ECO:0000256" key="2">
    <source>
        <dbReference type="ARBA" id="ARBA00008607"/>
    </source>
</evidence>
<dbReference type="GO" id="GO:0010484">
    <property type="term" value="F:histone H3 acetyltransferase activity"/>
    <property type="evidence" value="ECO:0007669"/>
    <property type="project" value="TreeGrafter"/>
</dbReference>
<evidence type="ECO:0000259" key="8">
    <source>
        <dbReference type="PROSITE" id="PS50014"/>
    </source>
</evidence>
<comment type="subcellular location">
    <subcellularLocation>
        <location evidence="1">Nucleus</location>
    </subcellularLocation>
</comment>
<dbReference type="GO" id="GO:0000123">
    <property type="term" value="C:histone acetyltransferase complex"/>
    <property type="evidence" value="ECO:0007669"/>
    <property type="project" value="TreeGrafter"/>
</dbReference>
<accession>A0A7S1PHL6</accession>
<dbReference type="SUPFAM" id="SSF55729">
    <property type="entry name" value="Acyl-CoA N-acyltransferases (Nat)"/>
    <property type="match status" value="1"/>
</dbReference>
<dbReference type="InterPro" id="IPR001487">
    <property type="entry name" value="Bromodomain"/>
</dbReference>
<evidence type="ECO:0000256" key="5">
    <source>
        <dbReference type="ARBA" id="ARBA00023242"/>
    </source>
</evidence>
<reference evidence="10" key="1">
    <citation type="submission" date="2021-01" db="EMBL/GenBank/DDBJ databases">
        <authorList>
            <person name="Corre E."/>
            <person name="Pelletier E."/>
            <person name="Niang G."/>
            <person name="Scheremetjew M."/>
            <person name="Finn R."/>
            <person name="Kale V."/>
            <person name="Holt S."/>
            <person name="Cochrane G."/>
            <person name="Meng A."/>
            <person name="Brown T."/>
            <person name="Cohen L."/>
        </authorList>
    </citation>
    <scope>NUCLEOTIDE SEQUENCE</scope>
    <source>
        <strain evidence="10">WS</strain>
    </source>
</reference>
<keyword evidence="3 6" id="KW-0103">Bromodomain</keyword>
<keyword evidence="5" id="KW-0539">Nucleus</keyword>
<dbReference type="SUPFAM" id="SSF47370">
    <property type="entry name" value="Bromodomain"/>
    <property type="match status" value="1"/>
</dbReference>
<feature type="region of interest" description="Disordered" evidence="7">
    <location>
        <begin position="26"/>
        <end position="55"/>
    </location>
</feature>
<dbReference type="Gene3D" id="3.40.630.30">
    <property type="match status" value="1"/>
</dbReference>
<dbReference type="PROSITE" id="PS51186">
    <property type="entry name" value="GNAT"/>
    <property type="match status" value="1"/>
</dbReference>
<dbReference type="PANTHER" id="PTHR45750:SF3">
    <property type="entry name" value="HISTONE ACETYLTRANSFERASE"/>
    <property type="match status" value="1"/>
</dbReference>
<dbReference type="GO" id="GO:0045944">
    <property type="term" value="P:positive regulation of transcription by RNA polymerase II"/>
    <property type="evidence" value="ECO:0007669"/>
    <property type="project" value="TreeGrafter"/>
</dbReference>
<protein>
    <recommendedName>
        <fullName evidence="11">Histone acetyltransferase</fullName>
    </recommendedName>
</protein>
<name>A0A7S1PHL6_9EUKA</name>
<gene>
    <name evidence="10" type="ORF">PCOS0759_LOCUS2387</name>
</gene>
<proteinExistence type="inferred from homology"/>
<evidence type="ECO:0000256" key="3">
    <source>
        <dbReference type="ARBA" id="ARBA00023117"/>
    </source>
</evidence>
<evidence type="ECO:0000256" key="1">
    <source>
        <dbReference type="ARBA" id="ARBA00004123"/>
    </source>
</evidence>
<dbReference type="AlphaFoldDB" id="A0A7S1PHL6"/>
<evidence type="ECO:0000256" key="7">
    <source>
        <dbReference type="SAM" id="MobiDB-lite"/>
    </source>
</evidence>
<dbReference type="CDD" id="cd04301">
    <property type="entry name" value="NAT_SF"/>
    <property type="match status" value="1"/>
</dbReference>
<feature type="compositionally biased region" description="Low complexity" evidence="7">
    <location>
        <begin position="185"/>
        <end position="201"/>
    </location>
</feature>
<dbReference type="Gene3D" id="1.20.920.10">
    <property type="entry name" value="Bromodomain-like"/>
    <property type="match status" value="1"/>
</dbReference>
<evidence type="ECO:0000256" key="6">
    <source>
        <dbReference type="PROSITE-ProRule" id="PRU00035"/>
    </source>
</evidence>
<dbReference type="PROSITE" id="PS50014">
    <property type="entry name" value="BROMODOMAIN_2"/>
    <property type="match status" value="1"/>
</dbReference>
<feature type="domain" description="N-acetyltransferase" evidence="9">
    <location>
        <begin position="214"/>
        <end position="365"/>
    </location>
</feature>
<dbReference type="GO" id="GO:0005634">
    <property type="term" value="C:nucleus"/>
    <property type="evidence" value="ECO:0007669"/>
    <property type="project" value="UniProtKB-SubCell"/>
</dbReference>
<dbReference type="EMBL" id="HBGD01002880">
    <property type="protein sequence ID" value="CAD9079155.1"/>
    <property type="molecule type" value="Transcribed_RNA"/>
</dbReference>
<organism evidence="10">
    <name type="scientific">Percolomonas cosmopolitus</name>
    <dbReference type="NCBI Taxonomy" id="63605"/>
    <lineage>
        <taxon>Eukaryota</taxon>
        <taxon>Discoba</taxon>
        <taxon>Heterolobosea</taxon>
        <taxon>Tetramitia</taxon>
        <taxon>Eutetramitia</taxon>
        <taxon>Percolomonadidae</taxon>
        <taxon>Percolomonas</taxon>
    </lineage>
</organism>
<keyword evidence="4" id="KW-0010">Activator</keyword>
<comment type="similarity">
    <text evidence="2">Belongs to the acetyltransferase family. GCN5 subfamily.</text>
</comment>
<evidence type="ECO:0000313" key="10">
    <source>
        <dbReference type="EMBL" id="CAD9079155.1"/>
    </source>
</evidence>
<dbReference type="InterPro" id="IPR036427">
    <property type="entry name" value="Bromodomain-like_sf"/>
</dbReference>
<dbReference type="InterPro" id="IPR037800">
    <property type="entry name" value="GCN5"/>
</dbReference>
<evidence type="ECO:0000256" key="4">
    <source>
        <dbReference type="ARBA" id="ARBA00023159"/>
    </source>
</evidence>
<dbReference type="InterPro" id="IPR000182">
    <property type="entry name" value="GNAT_dom"/>
</dbReference>
<feature type="region of interest" description="Disordered" evidence="7">
    <location>
        <begin position="116"/>
        <end position="201"/>
    </location>
</feature>
<dbReference type="PANTHER" id="PTHR45750">
    <property type="entry name" value="GH11602P"/>
    <property type="match status" value="1"/>
</dbReference>
<dbReference type="Pfam" id="PF00583">
    <property type="entry name" value="Acetyltransf_1"/>
    <property type="match status" value="1"/>
</dbReference>
<dbReference type="InterPro" id="IPR016181">
    <property type="entry name" value="Acyl_CoA_acyltransferase"/>
</dbReference>
<sequence>MEEDSSHHASMDLDLMDLSNFQDDILGGSSLHVETPLTAAPSGNGRSTPSHSANYFDDLMVHQHQQQQRQTMSTGASNQEQRDVMANVMAQKQSLKMQHVPQKQFDEDSITATMLDEDETPLTAGMKQSSGASGGKMQAPQYRSKSGGKKKATLHGMSSSQPHQRSRQGVVQAGEPPLKRQKTESSQNQAGEAQGASASSAAQSLGNSGGLRFIHIANDGSVENLKWVLRLKKVYVIQLPNMGNEYISRLIFDKTHKSVIGINVDDQIVGGITYKPFTDLSYIEIAFVAVDGSFQIRGSGRQLMNQLKRVCQEQKLYKFLTYADNQAVGFFQKCGFSTDILISPAKYKGYIKTYNGVTLMECNIAPGIDYAGLTSRIESQKKNLMERMQYVIREGHSHIVYPPLYYDPTSGTPFTDVTRQKRVYSYHDIPGMEKVRSFKPPQLTQEIGLMTENLRHVLEAVKRDDSSDIFREPVQMDILSDYEDFITKHNSFPIDLKMIEKRLNNGFYRNEKMFIADFCRMFENCRLYNAHNPPFPSYANNCEKVFFQSMGKYKLVDKEVLKKYEKRGKRPKKSKSS</sequence>
<evidence type="ECO:0008006" key="11">
    <source>
        <dbReference type="Google" id="ProtNLM"/>
    </source>
</evidence>
<feature type="compositionally biased region" description="Polar residues" evidence="7">
    <location>
        <begin position="156"/>
        <end position="169"/>
    </location>
</feature>
<dbReference type="SMART" id="SM00297">
    <property type="entry name" value="BROMO"/>
    <property type="match status" value="1"/>
</dbReference>